<gene>
    <name evidence="1" type="ORF">AXF42_Ash020126</name>
</gene>
<dbReference type="PANTHER" id="PTHR33414:SF2">
    <property type="entry name" value="PROTEIN PLASTID MOVEMENT IMPAIRED 1"/>
    <property type="match status" value="1"/>
</dbReference>
<name>A0A2I0A3Q6_9ASPA</name>
<dbReference type="STRING" id="1088818.A0A2I0A3Q6"/>
<organism evidence="1 2">
    <name type="scientific">Apostasia shenzhenica</name>
    <dbReference type="NCBI Taxonomy" id="1088818"/>
    <lineage>
        <taxon>Eukaryota</taxon>
        <taxon>Viridiplantae</taxon>
        <taxon>Streptophyta</taxon>
        <taxon>Embryophyta</taxon>
        <taxon>Tracheophyta</taxon>
        <taxon>Spermatophyta</taxon>
        <taxon>Magnoliopsida</taxon>
        <taxon>Liliopsida</taxon>
        <taxon>Asparagales</taxon>
        <taxon>Orchidaceae</taxon>
        <taxon>Apostasioideae</taxon>
        <taxon>Apostasia</taxon>
    </lineage>
</organism>
<evidence type="ECO:0000313" key="1">
    <source>
        <dbReference type="EMBL" id="PKA50181.1"/>
    </source>
</evidence>
<dbReference type="PANTHER" id="PTHR33414">
    <property type="entry name" value="PROTEIN PLASTID MOVEMENT IMPAIRED 1-RELATED 1"/>
    <property type="match status" value="1"/>
</dbReference>
<keyword evidence="2" id="KW-1185">Reference proteome</keyword>
<dbReference type="EMBL" id="KZ452028">
    <property type="protein sequence ID" value="PKA50181.1"/>
    <property type="molecule type" value="Genomic_DNA"/>
</dbReference>
<dbReference type="OrthoDB" id="656546at2759"/>
<dbReference type="InterPro" id="IPR039614">
    <property type="entry name" value="PMI1-like"/>
</dbReference>
<evidence type="ECO:0000313" key="2">
    <source>
        <dbReference type="Proteomes" id="UP000236161"/>
    </source>
</evidence>
<accession>A0A2I0A3Q6</accession>
<reference evidence="1 2" key="1">
    <citation type="journal article" date="2017" name="Nature">
        <title>The Apostasia genome and the evolution of orchids.</title>
        <authorList>
            <person name="Zhang G.Q."/>
            <person name="Liu K.W."/>
            <person name="Li Z."/>
            <person name="Lohaus R."/>
            <person name="Hsiao Y.Y."/>
            <person name="Niu S.C."/>
            <person name="Wang J.Y."/>
            <person name="Lin Y.C."/>
            <person name="Xu Q."/>
            <person name="Chen L.J."/>
            <person name="Yoshida K."/>
            <person name="Fujiwara S."/>
            <person name="Wang Z.W."/>
            <person name="Zhang Y.Q."/>
            <person name="Mitsuda N."/>
            <person name="Wang M."/>
            <person name="Liu G.H."/>
            <person name="Pecoraro L."/>
            <person name="Huang H.X."/>
            <person name="Xiao X.J."/>
            <person name="Lin M."/>
            <person name="Wu X.Y."/>
            <person name="Wu W.L."/>
            <person name="Chen Y.Y."/>
            <person name="Chang S.B."/>
            <person name="Sakamoto S."/>
            <person name="Ohme-Takagi M."/>
            <person name="Yagi M."/>
            <person name="Zeng S.J."/>
            <person name="Shen C.Y."/>
            <person name="Yeh C.M."/>
            <person name="Luo Y.B."/>
            <person name="Tsai W.C."/>
            <person name="Van de Peer Y."/>
            <person name="Liu Z.J."/>
        </authorList>
    </citation>
    <scope>NUCLEOTIDE SEQUENCE [LARGE SCALE GENOMIC DNA]</scope>
    <source>
        <strain evidence="2">cv. Shenzhen</strain>
        <tissue evidence="1">Stem</tissue>
    </source>
</reference>
<proteinExistence type="predicted"/>
<protein>
    <submittedName>
        <fullName evidence="1">Uncharacterized protein</fullName>
    </submittedName>
</protein>
<dbReference type="Proteomes" id="UP000236161">
    <property type="component" value="Unassembled WGS sequence"/>
</dbReference>
<dbReference type="AlphaFoldDB" id="A0A2I0A3Q6"/>
<sequence>MIAVIQVSRKGSGLKVTSLQIGGIRVRAAGQKRRVWDGDRERLTAMQWLVAYGLAKGAKKKKGTAEEKKEKDVIWSLSARVMADMWLKPMRNPDVRIL</sequence>